<keyword evidence="6 7" id="KW-0560">Oxidoreductase</keyword>
<dbReference type="FunCoup" id="A0A2R5GA04">
    <property type="interactions" value="119"/>
</dbReference>
<keyword evidence="5" id="KW-0274">FAD</keyword>
<reference evidence="10 11" key="1">
    <citation type="submission" date="2017-12" db="EMBL/GenBank/DDBJ databases">
        <title>Sequencing, de novo assembly and annotation of complete genome of a new Thraustochytrid species, strain FCC1311.</title>
        <authorList>
            <person name="Sedici K."/>
            <person name="Godart F."/>
            <person name="Aiese Cigliano R."/>
            <person name="Sanseverino W."/>
            <person name="Barakat M."/>
            <person name="Ortet P."/>
            <person name="Marechal E."/>
            <person name="Cagnac O."/>
            <person name="Amato A."/>
        </authorList>
    </citation>
    <scope>NUCLEOTIDE SEQUENCE [LARGE SCALE GENOMIC DNA]</scope>
</reference>
<dbReference type="AlphaFoldDB" id="A0A2R5GA04"/>
<dbReference type="PANTHER" id="PTHR11985:SF15">
    <property type="entry name" value="GLYCEROL-3-PHOSPHATE DEHYDROGENASE, MITOCHONDRIAL"/>
    <property type="match status" value="1"/>
</dbReference>
<dbReference type="Pfam" id="PF16901">
    <property type="entry name" value="DAO_C"/>
    <property type="match status" value="1"/>
</dbReference>
<dbReference type="GO" id="GO:0006072">
    <property type="term" value="P:glycerol-3-phosphate metabolic process"/>
    <property type="evidence" value="ECO:0007669"/>
    <property type="project" value="UniProtKB-UniRule"/>
</dbReference>
<evidence type="ECO:0000256" key="2">
    <source>
        <dbReference type="ARBA" id="ARBA00007330"/>
    </source>
</evidence>
<name>A0A2R5GA04_9STRA</name>
<gene>
    <name evidence="10" type="ORF">FCC1311_040702</name>
</gene>
<dbReference type="InterPro" id="IPR038299">
    <property type="entry name" value="DAO_C_sf"/>
</dbReference>
<feature type="domain" description="Alpha-glycerophosphate oxidase C-terminal" evidence="9">
    <location>
        <begin position="491"/>
        <end position="626"/>
    </location>
</feature>
<comment type="cofactor">
    <cofactor evidence="1 7">
        <name>FAD</name>
        <dbReference type="ChEBI" id="CHEBI:57692"/>
    </cofactor>
</comment>
<dbReference type="OrthoDB" id="264015at2759"/>
<dbReference type="Gene3D" id="3.50.50.60">
    <property type="entry name" value="FAD/NAD(P)-binding domain"/>
    <property type="match status" value="1"/>
</dbReference>
<evidence type="ECO:0000256" key="5">
    <source>
        <dbReference type="ARBA" id="ARBA00022827"/>
    </source>
</evidence>
<dbReference type="EMBL" id="BEYU01000036">
    <property type="protein sequence ID" value="GBG27847.1"/>
    <property type="molecule type" value="Genomic_DNA"/>
</dbReference>
<accession>A0A2R5GA04</accession>
<evidence type="ECO:0000256" key="3">
    <source>
        <dbReference type="ARBA" id="ARBA00013029"/>
    </source>
</evidence>
<keyword evidence="11" id="KW-1185">Reference proteome</keyword>
<dbReference type="GO" id="GO:0004368">
    <property type="term" value="F:glycerol-3-phosphate dehydrogenase (quinone) activity"/>
    <property type="evidence" value="ECO:0007669"/>
    <property type="project" value="UniProtKB-EC"/>
</dbReference>
<evidence type="ECO:0000259" key="9">
    <source>
        <dbReference type="Pfam" id="PF16901"/>
    </source>
</evidence>
<dbReference type="PRINTS" id="PR01001">
    <property type="entry name" value="FADG3PDH"/>
</dbReference>
<comment type="catalytic activity">
    <reaction evidence="7">
        <text>a quinone + sn-glycerol 3-phosphate = dihydroxyacetone phosphate + a quinol</text>
        <dbReference type="Rhea" id="RHEA:18977"/>
        <dbReference type="ChEBI" id="CHEBI:24646"/>
        <dbReference type="ChEBI" id="CHEBI:57597"/>
        <dbReference type="ChEBI" id="CHEBI:57642"/>
        <dbReference type="ChEBI" id="CHEBI:132124"/>
        <dbReference type="EC" id="1.1.5.3"/>
    </reaction>
</comment>
<protein>
    <recommendedName>
        <fullName evidence="3 7">Glycerol-3-phosphate dehydrogenase</fullName>
        <ecNumber evidence="3 7">1.1.5.3</ecNumber>
    </recommendedName>
</protein>
<dbReference type="GO" id="GO:0005739">
    <property type="term" value="C:mitochondrion"/>
    <property type="evidence" value="ECO:0007669"/>
    <property type="project" value="TreeGrafter"/>
</dbReference>
<dbReference type="Gene3D" id="3.30.9.10">
    <property type="entry name" value="D-Amino Acid Oxidase, subunit A, domain 2"/>
    <property type="match status" value="1"/>
</dbReference>
<dbReference type="PROSITE" id="PS00977">
    <property type="entry name" value="FAD_G3PDH_1"/>
    <property type="match status" value="1"/>
</dbReference>
<organism evidence="10 11">
    <name type="scientific">Hondaea fermentalgiana</name>
    <dbReference type="NCBI Taxonomy" id="2315210"/>
    <lineage>
        <taxon>Eukaryota</taxon>
        <taxon>Sar</taxon>
        <taxon>Stramenopiles</taxon>
        <taxon>Bigyra</taxon>
        <taxon>Labyrinthulomycetes</taxon>
        <taxon>Thraustochytrida</taxon>
        <taxon>Thraustochytriidae</taxon>
        <taxon>Hondaea</taxon>
    </lineage>
</organism>
<dbReference type="Pfam" id="PF01266">
    <property type="entry name" value="DAO"/>
    <property type="match status" value="1"/>
</dbReference>
<dbReference type="SUPFAM" id="SSF54373">
    <property type="entry name" value="FAD-linked reductases, C-terminal domain"/>
    <property type="match status" value="1"/>
</dbReference>
<dbReference type="SUPFAM" id="SSF51905">
    <property type="entry name" value="FAD/NAD(P)-binding domain"/>
    <property type="match status" value="1"/>
</dbReference>
<dbReference type="FunFam" id="1.10.8.870:FF:000010">
    <property type="entry name" value="Glycerol-3-phosphate dehydrogenase"/>
    <property type="match status" value="1"/>
</dbReference>
<dbReference type="EC" id="1.1.5.3" evidence="3 7"/>
<evidence type="ECO:0000256" key="4">
    <source>
        <dbReference type="ARBA" id="ARBA00022630"/>
    </source>
</evidence>
<dbReference type="InterPro" id="IPR006076">
    <property type="entry name" value="FAD-dep_OxRdtase"/>
</dbReference>
<comment type="similarity">
    <text evidence="2 7">Belongs to the FAD-dependent glycerol-3-phosphate dehydrogenase family.</text>
</comment>
<evidence type="ECO:0000259" key="8">
    <source>
        <dbReference type="Pfam" id="PF01266"/>
    </source>
</evidence>
<dbReference type="InterPro" id="IPR036188">
    <property type="entry name" value="FAD/NAD-bd_sf"/>
</dbReference>
<evidence type="ECO:0000256" key="1">
    <source>
        <dbReference type="ARBA" id="ARBA00001974"/>
    </source>
</evidence>
<comment type="caution">
    <text evidence="10">The sequence shown here is derived from an EMBL/GenBank/DDBJ whole genome shotgun (WGS) entry which is preliminary data.</text>
</comment>
<dbReference type="Proteomes" id="UP000241890">
    <property type="component" value="Unassembled WGS sequence"/>
</dbReference>
<evidence type="ECO:0000256" key="7">
    <source>
        <dbReference type="RuleBase" id="RU361217"/>
    </source>
</evidence>
<keyword evidence="4 7" id="KW-0285">Flavoprotein</keyword>
<feature type="domain" description="FAD dependent oxidoreductase" evidence="8">
    <location>
        <begin position="91"/>
        <end position="467"/>
    </location>
</feature>
<evidence type="ECO:0000256" key="6">
    <source>
        <dbReference type="ARBA" id="ARBA00023002"/>
    </source>
</evidence>
<proteinExistence type="inferred from homology"/>
<dbReference type="PANTHER" id="PTHR11985">
    <property type="entry name" value="GLYCEROL-3-PHOSPHATE DEHYDROGENASE"/>
    <property type="match status" value="1"/>
</dbReference>
<dbReference type="Gene3D" id="1.10.8.870">
    <property type="entry name" value="Alpha-glycerophosphate oxidase, cap domain"/>
    <property type="match status" value="1"/>
</dbReference>
<dbReference type="InterPro" id="IPR031656">
    <property type="entry name" value="DAO_C"/>
</dbReference>
<evidence type="ECO:0000313" key="11">
    <source>
        <dbReference type="Proteomes" id="UP000241890"/>
    </source>
</evidence>
<dbReference type="InterPro" id="IPR000447">
    <property type="entry name" value="G3P_DH_FAD-dep"/>
</dbReference>
<sequence>MQSLRRAAKPAGAVAAAATLAAAAIAFTETSNGDKSDKVVKCQAFPLTRKVRESNLTKTLPIACRDGTMVFPWSPPSREEQLKELETEKYDLLVIGGGCVGSGVALDAATRGLRVAVVEREDFSSGTSSRSTKLIHGGVRYLENAFLKLDYGQYLLVKEALEERSHMLQAAPFIAKPLPIMVPIEEWWKVPYYFAGTKVYDMVAGKNSGVPSSMFLTKQQALYNFPMLDPSKIAGAIVYYDGQMDDARYGLLILLTAIQAGATAVNYMNADKLLKDEDGKLCGARVRDRQTGKIIDVRATAVVNATGPFSDAVRHMANDPNGEDNGPSTEKAEQDIIVPAGGIHVTLSDDFSPSQMGLIVPNTSDGRVLFFLPWSGGTIVGTTDSATPLTMRPKPSLAEVDFVLAECGRYLNRRVSHDDVRAAWSGIRPLVRDVNAKDTKAISREHVVEVSKSGLITIGGGKWTTQRRMAQDAVDRVLKEHPRMGGKAGPCATLGLKLIGADRAGIICDQKYDIVTVTLREDYGFDRDIAQHLVSSYGTRALQIAEIIKHGYPTRAKGLHPKRLVAKHPVLEAEVAFAVKHEYAVTAVDVLARRTRLAFVDHDAAVEAVPQVVKLMGTMLGWSRTKCTEETEAALTFLETMKLPEE</sequence>
<evidence type="ECO:0000313" key="10">
    <source>
        <dbReference type="EMBL" id="GBG27847.1"/>
    </source>
</evidence>
<dbReference type="InParanoid" id="A0A2R5GA04"/>